<protein>
    <recommendedName>
        <fullName evidence="2">SET domain-containing protein</fullName>
    </recommendedName>
</protein>
<organism evidence="3 4">
    <name type="scientific">Roridomyces roridus</name>
    <dbReference type="NCBI Taxonomy" id="1738132"/>
    <lineage>
        <taxon>Eukaryota</taxon>
        <taxon>Fungi</taxon>
        <taxon>Dikarya</taxon>
        <taxon>Basidiomycota</taxon>
        <taxon>Agaricomycotina</taxon>
        <taxon>Agaricomycetes</taxon>
        <taxon>Agaricomycetidae</taxon>
        <taxon>Agaricales</taxon>
        <taxon>Marasmiineae</taxon>
        <taxon>Mycenaceae</taxon>
        <taxon>Roridomyces</taxon>
    </lineage>
</organism>
<feature type="region of interest" description="Disordered" evidence="1">
    <location>
        <begin position="1"/>
        <end position="22"/>
    </location>
</feature>
<keyword evidence="4" id="KW-1185">Reference proteome</keyword>
<evidence type="ECO:0000259" key="2">
    <source>
        <dbReference type="PROSITE" id="PS50280"/>
    </source>
</evidence>
<dbReference type="EMBL" id="JARKIF010000043">
    <property type="protein sequence ID" value="KAJ7608660.1"/>
    <property type="molecule type" value="Genomic_DNA"/>
</dbReference>
<evidence type="ECO:0000256" key="1">
    <source>
        <dbReference type="SAM" id="MobiDB-lite"/>
    </source>
</evidence>
<dbReference type="AlphaFoldDB" id="A0AAD7B343"/>
<dbReference type="InterPro" id="IPR001214">
    <property type="entry name" value="SET_dom"/>
</dbReference>
<dbReference type="Proteomes" id="UP001221142">
    <property type="component" value="Unassembled WGS sequence"/>
</dbReference>
<name>A0AAD7B343_9AGAR</name>
<sequence>MKRGFLNSSKAKKRPVGSPPRETIYHRLPIGKQNVEVPAGYDAKTHFIERDPRLGTGVGGMTITTVPFVDFEGYPGEPRCECLFHAGSKEVLMNLPGFPQPMQQPPTTTFRLSDTPGKGVGLFATRALKTGDLVFSDRPLLLCATGIPTDVPEFFTQEQVAQQSLRDLEKMVGYCVQRMDAETKEAYMALKNSHLEDGSGPLVGILRTNGIGLEGLRPGVTDPTQFYSAVCKNLSRFNHSCSPNMARRWDMLSFSYQVFAVRDIAPGEELTYQYIPLEIPTAYRQELLKPYDFTCACLSCTDPESDARRANLNKSGGPSVFHWLFNPPQADAWLFSEIRRQLKLVGEEKMEATFRYFELLNAGFEACIAMGDAIPSRRSSTKILWDCRGLSTRILCPYRLD</sequence>
<gene>
    <name evidence="3" type="ORF">FB45DRAFT_845823</name>
</gene>
<comment type="caution">
    <text evidence="3">The sequence shown here is derived from an EMBL/GenBank/DDBJ whole genome shotgun (WGS) entry which is preliminary data.</text>
</comment>
<dbReference type="CDD" id="cd20071">
    <property type="entry name" value="SET_SMYD"/>
    <property type="match status" value="1"/>
</dbReference>
<dbReference type="Gene3D" id="2.170.270.10">
    <property type="entry name" value="SET domain"/>
    <property type="match status" value="1"/>
</dbReference>
<dbReference type="SMART" id="SM00317">
    <property type="entry name" value="SET"/>
    <property type="match status" value="1"/>
</dbReference>
<feature type="domain" description="SET" evidence="2">
    <location>
        <begin position="108"/>
        <end position="275"/>
    </location>
</feature>
<dbReference type="PANTHER" id="PTHR47332">
    <property type="entry name" value="SET DOMAIN-CONTAINING PROTEIN 5"/>
    <property type="match status" value="1"/>
</dbReference>
<proteinExistence type="predicted"/>
<dbReference type="InterPro" id="IPR053185">
    <property type="entry name" value="SET_domain_protein"/>
</dbReference>
<evidence type="ECO:0000313" key="4">
    <source>
        <dbReference type="Proteomes" id="UP001221142"/>
    </source>
</evidence>
<dbReference type="Pfam" id="PF00856">
    <property type="entry name" value="SET"/>
    <property type="match status" value="1"/>
</dbReference>
<reference evidence="3" key="1">
    <citation type="submission" date="2023-03" db="EMBL/GenBank/DDBJ databases">
        <title>Massive genome expansion in bonnet fungi (Mycena s.s.) driven by repeated elements and novel gene families across ecological guilds.</title>
        <authorList>
            <consortium name="Lawrence Berkeley National Laboratory"/>
            <person name="Harder C.B."/>
            <person name="Miyauchi S."/>
            <person name="Viragh M."/>
            <person name="Kuo A."/>
            <person name="Thoen E."/>
            <person name="Andreopoulos B."/>
            <person name="Lu D."/>
            <person name="Skrede I."/>
            <person name="Drula E."/>
            <person name="Henrissat B."/>
            <person name="Morin E."/>
            <person name="Kohler A."/>
            <person name="Barry K."/>
            <person name="LaButti K."/>
            <person name="Morin E."/>
            <person name="Salamov A."/>
            <person name="Lipzen A."/>
            <person name="Mereny Z."/>
            <person name="Hegedus B."/>
            <person name="Baldrian P."/>
            <person name="Stursova M."/>
            <person name="Weitz H."/>
            <person name="Taylor A."/>
            <person name="Grigoriev I.V."/>
            <person name="Nagy L.G."/>
            <person name="Martin F."/>
            <person name="Kauserud H."/>
        </authorList>
    </citation>
    <scope>NUCLEOTIDE SEQUENCE</scope>
    <source>
        <strain evidence="3">9284</strain>
    </source>
</reference>
<evidence type="ECO:0000313" key="3">
    <source>
        <dbReference type="EMBL" id="KAJ7608660.1"/>
    </source>
</evidence>
<dbReference type="SUPFAM" id="SSF82199">
    <property type="entry name" value="SET domain"/>
    <property type="match status" value="1"/>
</dbReference>
<dbReference type="InterPro" id="IPR046341">
    <property type="entry name" value="SET_dom_sf"/>
</dbReference>
<accession>A0AAD7B343</accession>
<dbReference type="PROSITE" id="PS50280">
    <property type="entry name" value="SET"/>
    <property type="match status" value="1"/>
</dbReference>
<dbReference type="PANTHER" id="PTHR47332:SF4">
    <property type="entry name" value="SET DOMAIN-CONTAINING PROTEIN 5"/>
    <property type="match status" value="1"/>
</dbReference>